<dbReference type="CDD" id="cd08977">
    <property type="entry name" value="SusD"/>
    <property type="match status" value="1"/>
</dbReference>
<accession>A0A074KYJ4</accession>
<keyword evidence="9" id="KW-1185">Reference proteome</keyword>
<dbReference type="Proteomes" id="UP000027821">
    <property type="component" value="Unassembled WGS sequence"/>
</dbReference>
<organism evidence="8 9">
    <name type="scientific">Anditalea andensis</name>
    <dbReference type="NCBI Taxonomy" id="1048983"/>
    <lineage>
        <taxon>Bacteria</taxon>
        <taxon>Pseudomonadati</taxon>
        <taxon>Bacteroidota</taxon>
        <taxon>Cytophagia</taxon>
        <taxon>Cytophagales</taxon>
        <taxon>Cytophagaceae</taxon>
        <taxon>Anditalea</taxon>
    </lineage>
</organism>
<evidence type="ECO:0000256" key="1">
    <source>
        <dbReference type="ARBA" id="ARBA00004442"/>
    </source>
</evidence>
<feature type="domain" description="SusD-like N-terminal" evidence="7">
    <location>
        <begin position="97"/>
        <end position="229"/>
    </location>
</feature>
<protein>
    <submittedName>
        <fullName evidence="8">Carbohydrate-binding protein SusD</fullName>
    </submittedName>
</protein>
<keyword evidence="3" id="KW-0732">Signal</keyword>
<dbReference type="EMBL" id="JMIH01000024">
    <property type="protein sequence ID" value="KEO72648.1"/>
    <property type="molecule type" value="Genomic_DNA"/>
</dbReference>
<reference evidence="8 9" key="1">
    <citation type="submission" date="2014-04" db="EMBL/GenBank/DDBJ databases">
        <title>Characterization and application of a salt tolerant electro-active bacterium.</title>
        <authorList>
            <person name="Yang L."/>
            <person name="Wei S."/>
            <person name="Tay Q.X.M."/>
        </authorList>
    </citation>
    <scope>NUCLEOTIDE SEQUENCE [LARGE SCALE GENOMIC DNA]</scope>
    <source>
        <strain evidence="8 9">LY1</strain>
    </source>
</reference>
<keyword evidence="4" id="KW-0472">Membrane</keyword>
<evidence type="ECO:0000259" key="6">
    <source>
        <dbReference type="Pfam" id="PF07980"/>
    </source>
</evidence>
<dbReference type="InterPro" id="IPR011990">
    <property type="entry name" value="TPR-like_helical_dom_sf"/>
</dbReference>
<dbReference type="AlphaFoldDB" id="A0A074KYJ4"/>
<dbReference type="InterPro" id="IPR012944">
    <property type="entry name" value="SusD_RagB_dom"/>
</dbReference>
<keyword evidence="5" id="KW-0998">Cell outer membrane</keyword>
<comment type="similarity">
    <text evidence="2">Belongs to the SusD family.</text>
</comment>
<dbReference type="InterPro" id="IPR033985">
    <property type="entry name" value="SusD-like_N"/>
</dbReference>
<dbReference type="RefSeq" id="WP_035077334.1">
    <property type="nucleotide sequence ID" value="NZ_JMIH01000024.1"/>
</dbReference>
<dbReference type="PROSITE" id="PS51257">
    <property type="entry name" value="PROKAR_LIPOPROTEIN"/>
    <property type="match status" value="1"/>
</dbReference>
<dbReference type="Gene3D" id="1.25.40.390">
    <property type="match status" value="1"/>
</dbReference>
<evidence type="ECO:0000259" key="7">
    <source>
        <dbReference type="Pfam" id="PF14322"/>
    </source>
</evidence>
<comment type="caution">
    <text evidence="8">The sequence shown here is derived from an EMBL/GenBank/DDBJ whole genome shotgun (WGS) entry which is preliminary data.</text>
</comment>
<dbReference type="GO" id="GO:0009279">
    <property type="term" value="C:cell outer membrane"/>
    <property type="evidence" value="ECO:0007669"/>
    <property type="project" value="UniProtKB-SubCell"/>
</dbReference>
<evidence type="ECO:0000313" key="9">
    <source>
        <dbReference type="Proteomes" id="UP000027821"/>
    </source>
</evidence>
<evidence type="ECO:0000256" key="2">
    <source>
        <dbReference type="ARBA" id="ARBA00006275"/>
    </source>
</evidence>
<dbReference type="Pfam" id="PF14322">
    <property type="entry name" value="SusD-like_3"/>
    <property type="match status" value="1"/>
</dbReference>
<dbReference type="OrthoDB" id="691907at2"/>
<name>A0A074KYJ4_9BACT</name>
<dbReference type="SUPFAM" id="SSF48452">
    <property type="entry name" value="TPR-like"/>
    <property type="match status" value="1"/>
</dbReference>
<evidence type="ECO:0000313" key="8">
    <source>
        <dbReference type="EMBL" id="KEO72648.1"/>
    </source>
</evidence>
<dbReference type="eggNOG" id="COG0702">
    <property type="taxonomic scope" value="Bacteria"/>
</dbReference>
<feature type="domain" description="RagB/SusD" evidence="6">
    <location>
        <begin position="383"/>
        <end position="582"/>
    </location>
</feature>
<evidence type="ECO:0000256" key="3">
    <source>
        <dbReference type="ARBA" id="ARBA00022729"/>
    </source>
</evidence>
<proteinExistence type="inferred from homology"/>
<evidence type="ECO:0000256" key="5">
    <source>
        <dbReference type="ARBA" id="ARBA00023237"/>
    </source>
</evidence>
<sequence length="582" mass="65114">MERLYKNIVAIIFSVLLLTSCADYLEETPVSSFGPDYVFSNVTNADKAVSGVYAALGGDHGYGIRLSMYYSLDDDIMMGQGGNPFPDNERRDIAHYNVQPSNTQIRIPFNQLYVGVERANICIQEIPRMTMYVSGNPTQQAALRRLHGEALTLRALFYFDLIKHWGDIPASFIPSSMQTDLFTERTDRDVIYDQIIADLAEAAELLPWGGNSERISQGTARALRARIALFRGGYALRLSRQMERSADYRQFYQIARDETLAVMQSGSHGLNPNFQAVFKDALLARRREPNGEIMWEIAMTGGGSMLGDSKLGYYNGPRWNNLGNSALTILPTFFYAFDQNDERRDVTAAPYNINQDMTLVARSLHTIVDGKFRRDWITNPVVVNSAAQYFGVNWPVIRYSDVLLMFAEAENELNNGPTPEAIAAYEEVRVRAFGGDASLIGITPSDYQTFFSAIVDERAFEFAGEALRKYDLIRWNLLETKLNETKANLAAMAARQGQYANLPTIMYYEAGATEINWLNSLYQPQPTTAPAGSASVVWAGSGITNTISAFFAVGFTPNKSELFPLHTSVLDSNPRLKQEYGY</sequence>
<comment type="subcellular location">
    <subcellularLocation>
        <location evidence="1">Cell outer membrane</location>
    </subcellularLocation>
</comment>
<gene>
    <name evidence="8" type="ORF">EL17_18080</name>
</gene>
<dbReference type="STRING" id="1048983.EL17_18080"/>
<dbReference type="Pfam" id="PF07980">
    <property type="entry name" value="SusD_RagB"/>
    <property type="match status" value="1"/>
</dbReference>
<evidence type="ECO:0000256" key="4">
    <source>
        <dbReference type="ARBA" id="ARBA00023136"/>
    </source>
</evidence>